<organism evidence="1 2">
    <name type="scientific">Leucogyrophana mollusca</name>
    <dbReference type="NCBI Taxonomy" id="85980"/>
    <lineage>
        <taxon>Eukaryota</taxon>
        <taxon>Fungi</taxon>
        <taxon>Dikarya</taxon>
        <taxon>Basidiomycota</taxon>
        <taxon>Agaricomycotina</taxon>
        <taxon>Agaricomycetes</taxon>
        <taxon>Agaricomycetidae</taxon>
        <taxon>Boletales</taxon>
        <taxon>Boletales incertae sedis</taxon>
        <taxon>Leucogyrophana</taxon>
    </lineage>
</organism>
<gene>
    <name evidence="1" type="ORF">BV22DRAFT_76901</name>
</gene>
<dbReference type="Proteomes" id="UP000790709">
    <property type="component" value="Unassembled WGS sequence"/>
</dbReference>
<name>A0ACB8BW08_9AGAM</name>
<dbReference type="EMBL" id="MU266334">
    <property type="protein sequence ID" value="KAH7930141.1"/>
    <property type="molecule type" value="Genomic_DNA"/>
</dbReference>
<keyword evidence="2" id="KW-1185">Reference proteome</keyword>
<reference evidence="1" key="1">
    <citation type="journal article" date="2021" name="New Phytol.">
        <title>Evolutionary innovations through gain and loss of genes in the ectomycorrhizal Boletales.</title>
        <authorList>
            <person name="Wu G."/>
            <person name="Miyauchi S."/>
            <person name="Morin E."/>
            <person name="Kuo A."/>
            <person name="Drula E."/>
            <person name="Varga T."/>
            <person name="Kohler A."/>
            <person name="Feng B."/>
            <person name="Cao Y."/>
            <person name="Lipzen A."/>
            <person name="Daum C."/>
            <person name="Hundley H."/>
            <person name="Pangilinan J."/>
            <person name="Johnson J."/>
            <person name="Barry K."/>
            <person name="LaButti K."/>
            <person name="Ng V."/>
            <person name="Ahrendt S."/>
            <person name="Min B."/>
            <person name="Choi I.G."/>
            <person name="Park H."/>
            <person name="Plett J.M."/>
            <person name="Magnuson J."/>
            <person name="Spatafora J.W."/>
            <person name="Nagy L.G."/>
            <person name="Henrissat B."/>
            <person name="Grigoriev I.V."/>
            <person name="Yang Z.L."/>
            <person name="Xu J."/>
            <person name="Martin F.M."/>
        </authorList>
    </citation>
    <scope>NUCLEOTIDE SEQUENCE</scope>
    <source>
        <strain evidence="1">KUC20120723A-06</strain>
    </source>
</reference>
<proteinExistence type="predicted"/>
<comment type="caution">
    <text evidence="1">The sequence shown here is derived from an EMBL/GenBank/DDBJ whole genome shotgun (WGS) entry which is preliminary data.</text>
</comment>
<accession>A0ACB8BW08</accession>
<evidence type="ECO:0000313" key="1">
    <source>
        <dbReference type="EMBL" id="KAH7930141.1"/>
    </source>
</evidence>
<protein>
    <submittedName>
        <fullName evidence="1">Uncharacterized protein</fullName>
    </submittedName>
</protein>
<sequence>MDSPPLAPLGTVGVDLAHQYESQFTGIVLATMLCGITIVQAWIYINDNRDSWIFRILVFILILADIATTVLDLKLMHRNLVQNFGNVEALAIAHLDIISEYGITVVIVFMVQFFLLSRVYLSKKEWWWMSAVTAVFSIGAFVTGIKAINDLSNDPQMAFLTSRDSEILFGISGGFSVVADILVTCGLTWLLATGQAEVKRCRTTLQKLLMYVVCRGLLVSVTQLLFFILYLAKPAALWCSTLSPWSHCSTRDPAAT</sequence>
<evidence type="ECO:0000313" key="2">
    <source>
        <dbReference type="Proteomes" id="UP000790709"/>
    </source>
</evidence>